<evidence type="ECO:0000313" key="3">
    <source>
        <dbReference type="Proteomes" id="UP000677616"/>
    </source>
</evidence>
<dbReference type="RefSeq" id="WP_212569806.1">
    <property type="nucleotide sequence ID" value="NZ_CP073084.1"/>
</dbReference>
<keyword evidence="1" id="KW-0472">Membrane</keyword>
<dbReference type="PANTHER" id="PTHR38454:SF1">
    <property type="entry name" value="INTEGRAL MEMBRANE PROTEIN"/>
    <property type="match status" value="1"/>
</dbReference>
<dbReference type="Proteomes" id="UP000677616">
    <property type="component" value="Chromosome"/>
</dbReference>
<feature type="transmembrane region" description="Helical" evidence="1">
    <location>
        <begin position="832"/>
        <end position="852"/>
    </location>
</feature>
<protein>
    <submittedName>
        <fullName evidence="2">YfhO family protein</fullName>
    </submittedName>
</protein>
<feature type="transmembrane region" description="Helical" evidence="1">
    <location>
        <begin position="356"/>
        <end position="372"/>
    </location>
</feature>
<accession>A0ABX7YIV0</accession>
<feature type="transmembrane region" description="Helical" evidence="1">
    <location>
        <begin position="384"/>
        <end position="401"/>
    </location>
</feature>
<feature type="transmembrane region" description="Helical" evidence="1">
    <location>
        <begin position="317"/>
        <end position="336"/>
    </location>
</feature>
<feature type="transmembrane region" description="Helical" evidence="1">
    <location>
        <begin position="185"/>
        <end position="215"/>
    </location>
</feature>
<evidence type="ECO:0000256" key="1">
    <source>
        <dbReference type="SAM" id="Phobius"/>
    </source>
</evidence>
<feature type="transmembrane region" description="Helical" evidence="1">
    <location>
        <begin position="227"/>
        <end position="251"/>
    </location>
</feature>
<feature type="transmembrane region" description="Helical" evidence="1">
    <location>
        <begin position="108"/>
        <end position="131"/>
    </location>
</feature>
<feature type="transmembrane region" description="Helical" evidence="1">
    <location>
        <begin position="12"/>
        <end position="35"/>
    </location>
</feature>
<keyword evidence="1" id="KW-1133">Transmembrane helix</keyword>
<gene>
    <name evidence="2" type="ORF">INT76_07265</name>
</gene>
<feature type="transmembrane region" description="Helical" evidence="1">
    <location>
        <begin position="290"/>
        <end position="310"/>
    </location>
</feature>
<keyword evidence="1" id="KW-0812">Transmembrane</keyword>
<dbReference type="InterPro" id="IPR018580">
    <property type="entry name" value="Uncharacterised_YfhO"/>
</dbReference>
<dbReference type="EMBL" id="CP073084">
    <property type="protein sequence ID" value="QUE53633.1"/>
    <property type="molecule type" value="Genomic_DNA"/>
</dbReference>
<dbReference type="Pfam" id="PF09586">
    <property type="entry name" value="YfhO"/>
    <property type="match status" value="1"/>
</dbReference>
<keyword evidence="3" id="KW-1185">Reference proteome</keyword>
<feature type="transmembrane region" description="Helical" evidence="1">
    <location>
        <begin position="161"/>
        <end position="179"/>
    </location>
</feature>
<name>A0ABX7YIV0_9STRE</name>
<sequence>MRITTKHPKPIVFFSLSFIFPFLIMLLLLAFRGIWWGSDTTILASDGFHQYVIFNQLLRNSLHGEGSLFYTFTSGLGLNFYALIAYYLGSFLSPFTYFFDLESMTNALYLFTLIKFGLIGLSLYTSLSGIYKRLSPWMALLLSTSLSLMSFSTSQLEINSWLDVFILLPLVLLGLHKLTTGRGKVLYFSSLLCLFIQNYYFGYMVAIFISLWFLVQLSWDFKGRIRYFIDFTVVSILATLSSMIILLPIYLDLKTHGETLTKITDLQTENSWYLDLFAKNLVGNFDTTKFGAIPMIYVGLFPLILTLLFFTLSSIKWYVKLAYASLLGFIIASFYLQPLDLFWQGMHAPNMFLHRYAWAFSYTIVYMAAETLSRIEELKQLKQIIFPFLFLSAGFLLTYLFRQQYTFLDTFQFIFSLEFLIAYALLLFFFVRKKLGCKFLNLACLGFVLLEMSIHTNFQIEGIANEWHFPSLSGYQENLTAIDNIVKYTDEENDQFYRMEVLKPKTGNDSMKYNYNGISQFSSIRNRSSSAMLDKLGFRSDGTNLNLRYQNNTLIADSLFGIKYNLSSTNPTKFGFDFVQSDQNVNLYKNQFALPLAILTNGVYKDVTFTNQTLDNQTLFLNQLTGLRLQYYSSLTPLSSSNTSELGDRIIAKPIDSSTDAVVNYRLAIPANSQVYVNLPKLTFTNSASEKIRISFEHQSQEFTVDNSFSFFTVGSFPEAREVEVTISFPENSQVSFDPPEFYRLDTVNYQTAMEALSSKRVHAAAGGNKITLDYTSSSDASLLLTLPYDKGWSAKLDGKPVPISRAQDGLMKIDVEKGDGTIVLTFIPQGFYLGLICFISGIFLFTSYHILCIKRHKKG</sequence>
<proteinExistence type="predicted"/>
<dbReference type="PANTHER" id="PTHR38454">
    <property type="entry name" value="INTEGRAL MEMBRANE PROTEIN-RELATED"/>
    <property type="match status" value="1"/>
</dbReference>
<organism evidence="2 3">
    <name type="scientific">Streptococcus oriscaviae</name>
    <dbReference type="NCBI Taxonomy" id="2781599"/>
    <lineage>
        <taxon>Bacteria</taxon>
        <taxon>Bacillati</taxon>
        <taxon>Bacillota</taxon>
        <taxon>Bacilli</taxon>
        <taxon>Lactobacillales</taxon>
        <taxon>Streptococcaceae</taxon>
        <taxon>Streptococcus</taxon>
    </lineage>
</organism>
<reference evidence="2 3" key="1">
    <citation type="submission" date="2021-04" db="EMBL/GenBank/DDBJ databases">
        <title>Complete genome sequence of a novel Streptococcus species.</title>
        <authorList>
            <person name="Teng J.L.L."/>
        </authorList>
    </citation>
    <scope>NUCLEOTIDE SEQUENCE [LARGE SCALE GENOMIC DNA]</scope>
    <source>
        <strain evidence="2 3">HKU75</strain>
    </source>
</reference>
<feature type="transmembrane region" description="Helical" evidence="1">
    <location>
        <begin position="413"/>
        <end position="432"/>
    </location>
</feature>
<feature type="transmembrane region" description="Helical" evidence="1">
    <location>
        <begin position="68"/>
        <end position="88"/>
    </location>
</feature>
<evidence type="ECO:0000313" key="2">
    <source>
        <dbReference type="EMBL" id="QUE53633.1"/>
    </source>
</evidence>